<feature type="region of interest" description="Disordered" evidence="1">
    <location>
        <begin position="173"/>
        <end position="198"/>
    </location>
</feature>
<sequence length="2132" mass="240805">MEVGHSRLLKFFKEGYKTPKMEEIPAIKIQKEFKTPENIESEVPGTQTIRESDDKNTSGNSSESNSEIKITAAEFTLSPVITVTKKETSLTKGDLKLQKVTVTEDIAEDDLKNGGFNTSEEVGQLIHTNGQINAQTIERTEKTDIEKMDGEEKPQDEKKSKIPLLRLRQAVEKVKKEREAQKAREKPRRSSIPKLKDAKKVVKRDTSLKIEPRVDDEFDKLYEEIIDNKQKDIDDKLLTVTIDDPEKIETKFEEIIHAYDENEHEKHTVTRVSKIPALRRKDDERPSRIGALIDRAKDKSAPSETKLKDGGFKVTASTIRTKRFSRGNSRDLSKEEHQIEVTETIHIKESGDNDVFGNDSKTEKSTRITKQVIKDNKADSETIDSNEDGVSITTENLEKADGTTHKNKRFTRTISKEMRERRLNRDLNRNLEEVRKATSKKIKENLTAAKVSDIDDVIDSETPAKDNIQAKPGKEKIVRAVSREIKKDGQNISNTETVTVENLEDGGSRTITTKTIVTETLRVGEPVVTERIVRNISREVDDGNIETVVTTEEIKDGGTKRVTKEIVKGIPVKTERFTRGISREMGNIKPKINVEKEYVTKEENNTNDNKKEIKKAEQTDKEVKGIPVYTKVTRSFSKGKIHNVEMSRTIEWKPADVVTTKNYSRSVSEKVTKKELQDTDLKSFEKPPTINEDTDKLPQKSNTNDIANTENRTPKDPILEAKIKDTVKDIASKITTKKVTEYNTEEQVTNIEKNTFKLSKTGGLNIDDLKVSREIGTQMSVDYNTTDSSMVRDVNGVKEIGTQMSIVENTSESSRTDNIEAREIGTQVSVDFSKAQQVNSDRLEKEAINGQRGKEHTDLPKQEKDSYKAEVTILKGNVSRLKEKIAKDNVAVTKQEKEELPKKKSVLSKIAIFENLDPKEVIEVPTRKMKCKYVPPTKYQTNNEEIATAEDLPQEQPKPDSLADRNKVEIAKNYDEVTYTNEPKIVKEYLKTEQGYGQNEITEKTTVIHTSESTIQFEQNQEAKETATILPAIIDLKPEASEIGFAETSPAKIDSNLIDNKVENATTLPTDKETPSDKVLIRNDKPIEMPVIIPARINYEADIGKVKPGKINLNNWSSQVEINKSTVDKIEVFRSDSLQEIAATLPAKVNFKTDDSQIQVSETLPGKIDSKKEEIQYHEAVILPAKIGVVSTEIEYETAEILPGKIEYEDANVSNSNNVKTKEYVVENVTREPTTINIETDTVKIETPTIAPARLDNDVIKPDISKNKTNSTKPKPGKINLDLWKDKVEANKTVVNRTTIKINKNVESKFPGKVDFKSYDKQVKETQGNNVFHRREYKVEIAKTLPAQISLSTNKDDTKVTHIEQSKLDSNGAEIQSKIIDISPTTIDSSDDKIKIETPIILPAKLEFGTDFQNAEARNISDSSPFGIQAEEAKILPAVLQFETYESKAEINDTVQDNIYYSNTENKPESIITASSEVNVEGIKTIPGKLDLKAWENKVEVNKILVDKLEDFRSESQEEIAKTLPAVIDFKTYEITETDSDDNELNNNVYKVESPTDEDSHSYTIHDDDYDKRVDNLQTKTYSITEISKQSNTAEIISTETPFESYTSNETLSTKEFDFYSATNKTQNELTRSTSTYVTQDFKSIEDFKRTKSLIETTNQYTVNRIVTTENELNLDTHKVQNETNLNETNENVFNFDVNKVQNSLARSAYGEEDVRSSTEELKRAKSLAELDLGDAVNGKVRRIVGRIKSVDFTRRDSVKTEINIKEMPKKLSVLEKIALFEGKTSSANIPTTTLRSTTSKKPEMPVISEEDYLKKIEELNSGKTKYGRFEKMNYLALADGSKMPVLAVGTALLDPRLIKYQIGAAIDLGYRAIDTAFIYGNEKEVGEAIQAKIDDGTVRREDLYIISKLWSTFHRTNLVEQACRASLEKMGLEYFDLYMIHNPMSFKEGSDPIPKIATVIQYSQYDYLDAWFGLEDLVNKGLVRSIGLSNFNSQQIQRVLDKGRLKPMVNQVECHPYLTQERLDNFCAERNITLSAYGVLGSKGTPPEMKSSFTPVIDDAIVKVVASGLNVTPAQLLIRYQIERGHNVVVKASSAAHMWENMQALTFNLDRLQVNALHALNKNKRTFTFKG</sequence>
<dbReference type="Pfam" id="PF00248">
    <property type="entry name" value="Aldo_ket_red"/>
    <property type="match status" value="1"/>
</dbReference>
<comment type="caution">
    <text evidence="3">The sequence shown here is derived from an EMBL/GenBank/DDBJ whole genome shotgun (WGS) entry which is preliminary data.</text>
</comment>
<accession>A0A2A4JN96</accession>
<feature type="region of interest" description="Disordered" evidence="1">
    <location>
        <begin position="684"/>
        <end position="713"/>
    </location>
</feature>
<feature type="domain" description="NADP-dependent oxidoreductase" evidence="2">
    <location>
        <begin position="1865"/>
        <end position="2122"/>
    </location>
</feature>
<gene>
    <name evidence="3" type="ORF">B5V51_363</name>
</gene>
<evidence type="ECO:0000313" key="3">
    <source>
        <dbReference type="EMBL" id="PCG72913.1"/>
    </source>
</evidence>
<dbReference type="InterPro" id="IPR018170">
    <property type="entry name" value="Aldo/ket_reductase_CS"/>
</dbReference>
<dbReference type="GO" id="GO:0016491">
    <property type="term" value="F:oxidoreductase activity"/>
    <property type="evidence" value="ECO:0007669"/>
    <property type="project" value="InterPro"/>
</dbReference>
<feature type="compositionally biased region" description="Low complexity" evidence="1">
    <location>
        <begin position="57"/>
        <end position="69"/>
    </location>
</feature>
<organism evidence="3">
    <name type="scientific">Heliothis virescens</name>
    <name type="common">Tobacco budworm moth</name>
    <dbReference type="NCBI Taxonomy" id="7102"/>
    <lineage>
        <taxon>Eukaryota</taxon>
        <taxon>Metazoa</taxon>
        <taxon>Ecdysozoa</taxon>
        <taxon>Arthropoda</taxon>
        <taxon>Hexapoda</taxon>
        <taxon>Insecta</taxon>
        <taxon>Pterygota</taxon>
        <taxon>Neoptera</taxon>
        <taxon>Endopterygota</taxon>
        <taxon>Lepidoptera</taxon>
        <taxon>Glossata</taxon>
        <taxon>Ditrysia</taxon>
        <taxon>Noctuoidea</taxon>
        <taxon>Noctuidae</taxon>
        <taxon>Heliothinae</taxon>
        <taxon>Heliothis</taxon>
    </lineage>
</organism>
<dbReference type="PROSITE" id="PS00062">
    <property type="entry name" value="ALDOKETO_REDUCTASE_2"/>
    <property type="match status" value="1"/>
</dbReference>
<feature type="region of interest" description="Disordered" evidence="1">
    <location>
        <begin position="1541"/>
        <end position="1562"/>
    </location>
</feature>
<name>A0A2A4JN96_HELVI</name>
<dbReference type="InterPro" id="IPR020471">
    <property type="entry name" value="AKR"/>
</dbReference>
<dbReference type="STRING" id="7102.A0A2A4JN96"/>
<evidence type="ECO:0000259" key="2">
    <source>
        <dbReference type="Pfam" id="PF00248"/>
    </source>
</evidence>
<dbReference type="PRINTS" id="PR00069">
    <property type="entry name" value="ALDKETRDTASE"/>
</dbReference>
<dbReference type="SUPFAM" id="SSF51430">
    <property type="entry name" value="NAD(P)-linked oxidoreductase"/>
    <property type="match status" value="1"/>
</dbReference>
<dbReference type="Gene3D" id="3.20.20.100">
    <property type="entry name" value="NADP-dependent oxidoreductase domain"/>
    <property type="match status" value="1"/>
</dbReference>
<dbReference type="PANTHER" id="PTHR11732">
    <property type="entry name" value="ALDO/KETO REDUCTASE"/>
    <property type="match status" value="1"/>
</dbReference>
<dbReference type="InterPro" id="IPR023210">
    <property type="entry name" value="NADP_OxRdtase_dom"/>
</dbReference>
<reference evidence="3" key="1">
    <citation type="submission" date="2017-09" db="EMBL/GenBank/DDBJ databases">
        <title>Contemporary evolution of a Lepidopteran species, Heliothis virescens, in response to modern agricultural practices.</title>
        <authorList>
            <person name="Fritz M.L."/>
            <person name="Deyonke A.M."/>
            <person name="Papanicolaou A."/>
            <person name="Micinski S."/>
            <person name="Westbrook J."/>
            <person name="Gould F."/>
        </authorList>
    </citation>
    <scope>NUCLEOTIDE SEQUENCE [LARGE SCALE GENOMIC DNA]</scope>
    <source>
        <strain evidence="3">HvINT-</strain>
        <tissue evidence="3">Whole body</tissue>
    </source>
</reference>
<dbReference type="EMBL" id="NWSH01001052">
    <property type="protein sequence ID" value="PCG72913.1"/>
    <property type="molecule type" value="Genomic_DNA"/>
</dbReference>
<protein>
    <recommendedName>
        <fullName evidence="2">NADP-dependent oxidoreductase domain-containing protein</fullName>
    </recommendedName>
</protein>
<feature type="region of interest" description="Disordered" evidence="1">
    <location>
        <begin position="32"/>
        <end position="69"/>
    </location>
</feature>
<feature type="compositionally biased region" description="Basic and acidic residues" evidence="1">
    <location>
        <begin position="173"/>
        <end position="184"/>
    </location>
</feature>
<dbReference type="PROSITE" id="PS00798">
    <property type="entry name" value="ALDOKETO_REDUCTASE_1"/>
    <property type="match status" value="1"/>
</dbReference>
<proteinExistence type="predicted"/>
<dbReference type="InterPro" id="IPR036812">
    <property type="entry name" value="NAD(P)_OxRdtase_dom_sf"/>
</dbReference>
<feature type="compositionally biased region" description="Polar residues" evidence="1">
    <location>
        <begin position="699"/>
        <end position="711"/>
    </location>
</feature>
<evidence type="ECO:0000256" key="1">
    <source>
        <dbReference type="SAM" id="MobiDB-lite"/>
    </source>
</evidence>